<comment type="caution">
    <text evidence="1">The sequence shown here is derived from an EMBL/GenBank/DDBJ whole genome shotgun (WGS) entry which is preliminary data.</text>
</comment>
<name>A0A9P1MT04_9PELO</name>
<gene>
    <name evidence="1" type="ORF">CAMP_LOCUS402</name>
</gene>
<organism evidence="1 2">
    <name type="scientific">Caenorhabditis angaria</name>
    <dbReference type="NCBI Taxonomy" id="860376"/>
    <lineage>
        <taxon>Eukaryota</taxon>
        <taxon>Metazoa</taxon>
        <taxon>Ecdysozoa</taxon>
        <taxon>Nematoda</taxon>
        <taxon>Chromadorea</taxon>
        <taxon>Rhabditida</taxon>
        <taxon>Rhabditina</taxon>
        <taxon>Rhabditomorpha</taxon>
        <taxon>Rhabditoidea</taxon>
        <taxon>Rhabditidae</taxon>
        <taxon>Peloderinae</taxon>
        <taxon>Caenorhabditis</taxon>
    </lineage>
</organism>
<dbReference type="AlphaFoldDB" id="A0A9P1MT04"/>
<dbReference type="Proteomes" id="UP001152747">
    <property type="component" value="Unassembled WGS sequence"/>
</dbReference>
<dbReference type="EMBL" id="CANHGI010000001">
    <property type="protein sequence ID" value="CAI5437765.1"/>
    <property type="molecule type" value="Genomic_DNA"/>
</dbReference>
<reference evidence="1" key="1">
    <citation type="submission" date="2022-11" db="EMBL/GenBank/DDBJ databases">
        <authorList>
            <person name="Kikuchi T."/>
        </authorList>
    </citation>
    <scope>NUCLEOTIDE SEQUENCE</scope>
    <source>
        <strain evidence="1">PS1010</strain>
    </source>
</reference>
<accession>A0A9P1MT04</accession>
<protein>
    <submittedName>
        <fullName evidence="1">Uncharacterized protein</fullName>
    </submittedName>
</protein>
<proteinExistence type="predicted"/>
<keyword evidence="2" id="KW-1185">Reference proteome</keyword>
<evidence type="ECO:0000313" key="2">
    <source>
        <dbReference type="Proteomes" id="UP001152747"/>
    </source>
</evidence>
<sequence>MDSKNKQLEQQNERILERDINGTKADVSDKTELIRQTELKTTQLIGRIDGLETSLREKDQELDRAKVGYCSGQIWKSRKINLGRNFKFCE</sequence>
<evidence type="ECO:0000313" key="1">
    <source>
        <dbReference type="EMBL" id="CAI5437765.1"/>
    </source>
</evidence>
<dbReference type="OrthoDB" id="10571059at2759"/>